<organism evidence="1 3">
    <name type="scientific">Ligilactobacillus salivarius</name>
    <dbReference type="NCBI Taxonomy" id="1624"/>
    <lineage>
        <taxon>Bacteria</taxon>
        <taxon>Bacillati</taxon>
        <taxon>Bacillota</taxon>
        <taxon>Bacilli</taxon>
        <taxon>Lactobacillales</taxon>
        <taxon>Lactobacillaceae</taxon>
        <taxon>Ligilactobacillus</taxon>
    </lineage>
</organism>
<accession>A0A089QGM4</accession>
<dbReference type="EMBL" id="CP007649">
    <property type="protein sequence ID" value="AIR11830.1"/>
    <property type="molecule type" value="Genomic_DNA"/>
</dbReference>
<proteinExistence type="predicted"/>
<gene>
    <name evidence="2" type="ORF">B6U56_09160</name>
    <name evidence="1" type="ORF">LSJ_4053</name>
</gene>
<dbReference type="Proteomes" id="UP000029488">
    <property type="component" value="Plasmid pLMP1046"/>
</dbReference>
<evidence type="ECO:0000313" key="2">
    <source>
        <dbReference type="EMBL" id="OQQ89320.1"/>
    </source>
</evidence>
<name>A0A089QGM4_9LACO</name>
<geneLocation type="plasmid" evidence="1 3">
    <name>pLMP1046</name>
</geneLocation>
<protein>
    <submittedName>
        <fullName evidence="1">Uncharacterized protein</fullName>
    </submittedName>
</protein>
<keyword evidence="1" id="KW-0614">Plasmid</keyword>
<dbReference type="EMBL" id="NBEF01000033">
    <property type="protein sequence ID" value="OQQ89320.1"/>
    <property type="molecule type" value="Genomic_DNA"/>
</dbReference>
<evidence type="ECO:0000313" key="3">
    <source>
        <dbReference type="Proteomes" id="UP000029488"/>
    </source>
</evidence>
<dbReference type="Proteomes" id="UP000192575">
    <property type="component" value="Unassembled WGS sequence"/>
</dbReference>
<reference evidence="1 3" key="1">
    <citation type="journal article" date="2014" name="BMC Genomics">
        <title>Unusual genome complexity in Lactobacillus salivarius JCM1046.</title>
        <authorList>
            <person name="Raftis E.J."/>
            <person name="Forde B.M."/>
            <person name="Claesson M.J."/>
            <person name="O'Toole P.W."/>
        </authorList>
    </citation>
    <scope>NUCLEOTIDE SEQUENCE [LARGE SCALE GENOMIC DNA]</scope>
    <source>
        <strain evidence="1 3">JCM1046</strain>
        <plasmid evidence="1 3">pLMP1046</plasmid>
    </source>
</reference>
<dbReference type="RefSeq" id="WP_044005970.1">
    <property type="nucleotide sequence ID" value="NZ_CP007649.1"/>
</dbReference>
<dbReference type="KEGG" id="lsj:LSJ_4053"/>
<dbReference type="AlphaFoldDB" id="A0A089QGM4"/>
<reference evidence="2 4" key="2">
    <citation type="submission" date="2017-03" db="EMBL/GenBank/DDBJ databases">
        <title>Phylogenomics and comparative genomics of Lactobacillus salivarius, a mammalian gut commensal.</title>
        <authorList>
            <person name="Harris H.M."/>
        </authorList>
    </citation>
    <scope>NUCLEOTIDE SEQUENCE [LARGE SCALE GENOMIC DNA]</scope>
    <source>
        <strain evidence="2 4">JCM 1047</strain>
    </source>
</reference>
<evidence type="ECO:0000313" key="1">
    <source>
        <dbReference type="EMBL" id="AIR11830.1"/>
    </source>
</evidence>
<sequence>MKVKFEDFKNEIEKIYDRFSVKRYDKDQVVMIGLTLQNRRANDIDIFIDEDISAFRITTDDDGDRLFNVEIGFDVDSLDILSSVLDLTKKYMQEEK</sequence>
<evidence type="ECO:0000313" key="4">
    <source>
        <dbReference type="Proteomes" id="UP000192575"/>
    </source>
</evidence>